<dbReference type="InterPro" id="IPR029069">
    <property type="entry name" value="HotDog_dom_sf"/>
</dbReference>
<dbReference type="InterPro" id="IPR052342">
    <property type="entry name" value="MCH/BMMD"/>
</dbReference>
<name>A0A5J6MRU2_9PROT</name>
<evidence type="ECO:0000259" key="1">
    <source>
        <dbReference type="Pfam" id="PF01575"/>
    </source>
</evidence>
<dbReference type="Gene3D" id="3.10.129.10">
    <property type="entry name" value="Hotdog Thioesterase"/>
    <property type="match status" value="1"/>
</dbReference>
<evidence type="ECO:0000313" key="2">
    <source>
        <dbReference type="EMBL" id="QEX19847.1"/>
    </source>
</evidence>
<dbReference type="Proteomes" id="UP000326202">
    <property type="component" value="Chromosome"/>
</dbReference>
<evidence type="ECO:0000313" key="3">
    <source>
        <dbReference type="Proteomes" id="UP000326202"/>
    </source>
</evidence>
<sequence length="166" mass="18438">MTPAASSGAAIGGDQPRFWDDVEVGERVRSAGFEFSPDNIFAFARQYDPQPMHLSEEAAAKSFFGELIASGWQTACVTFRLMVDARPLGSTPLVGLEIKEMKFERPVRPGDRVYAEGEVLERRASKTRPERGIVVMRVVTKNQKDQPVMSQLWVAILPTRQGAARL</sequence>
<keyword evidence="3" id="KW-1185">Reference proteome</keyword>
<protein>
    <submittedName>
        <fullName evidence="2">Acyl dehydratase</fullName>
    </submittedName>
</protein>
<dbReference type="PANTHER" id="PTHR43664">
    <property type="entry name" value="MONOAMINE OXIDASE-RELATED"/>
    <property type="match status" value="1"/>
</dbReference>
<reference evidence="2 3" key="1">
    <citation type="submission" date="2019-08" db="EMBL/GenBank/DDBJ databases">
        <title>Hyperibacter terrae gen. nov., sp. nov. and Hyperibacter viscosus sp. nov., two new members in the family Rhodospirillaceae isolated from the rhizosphere of Hypericum perforatum.</title>
        <authorList>
            <person name="Noviana Z."/>
        </authorList>
    </citation>
    <scope>NUCLEOTIDE SEQUENCE [LARGE SCALE GENOMIC DNA]</scope>
    <source>
        <strain evidence="2 3">R5913</strain>
    </source>
</reference>
<dbReference type="KEGG" id="htq:FRZ44_51620"/>
<feature type="domain" description="MaoC-like" evidence="1">
    <location>
        <begin position="26"/>
        <end position="128"/>
    </location>
</feature>
<dbReference type="RefSeq" id="WP_151179871.1">
    <property type="nucleotide sequence ID" value="NZ_CP042906.1"/>
</dbReference>
<dbReference type="Pfam" id="PF01575">
    <property type="entry name" value="MaoC_dehydratas"/>
    <property type="match status" value="1"/>
</dbReference>
<proteinExistence type="predicted"/>
<dbReference type="InterPro" id="IPR002539">
    <property type="entry name" value="MaoC-like_dom"/>
</dbReference>
<dbReference type="EMBL" id="CP042906">
    <property type="protein sequence ID" value="QEX19847.1"/>
    <property type="molecule type" value="Genomic_DNA"/>
</dbReference>
<dbReference type="SUPFAM" id="SSF54637">
    <property type="entry name" value="Thioesterase/thiol ester dehydrase-isomerase"/>
    <property type="match status" value="1"/>
</dbReference>
<dbReference type="CDD" id="cd03454">
    <property type="entry name" value="YdeM"/>
    <property type="match status" value="1"/>
</dbReference>
<gene>
    <name evidence="2" type="ORF">FRZ44_51620</name>
</gene>
<dbReference type="PANTHER" id="PTHR43664:SF1">
    <property type="entry name" value="BETA-METHYLMALYL-COA DEHYDRATASE"/>
    <property type="match status" value="1"/>
</dbReference>
<dbReference type="AlphaFoldDB" id="A0A5J6MRU2"/>
<dbReference type="OrthoDB" id="9797938at2"/>
<organism evidence="2 3">
    <name type="scientific">Hypericibacter terrae</name>
    <dbReference type="NCBI Taxonomy" id="2602015"/>
    <lineage>
        <taxon>Bacteria</taxon>
        <taxon>Pseudomonadati</taxon>
        <taxon>Pseudomonadota</taxon>
        <taxon>Alphaproteobacteria</taxon>
        <taxon>Rhodospirillales</taxon>
        <taxon>Dongiaceae</taxon>
        <taxon>Hypericibacter</taxon>
    </lineage>
</organism>
<accession>A0A5J6MRU2</accession>